<reference evidence="2 3" key="1">
    <citation type="submission" date="2023-08" db="EMBL/GenBank/DDBJ databases">
        <title>A Necator americanus chromosomal reference genome.</title>
        <authorList>
            <person name="Ilik V."/>
            <person name="Petrzelkova K.J."/>
            <person name="Pardy F."/>
            <person name="Fuh T."/>
            <person name="Niatou-Singa F.S."/>
            <person name="Gouil Q."/>
            <person name="Baker L."/>
            <person name="Ritchie M.E."/>
            <person name="Jex A.R."/>
            <person name="Gazzola D."/>
            <person name="Li H."/>
            <person name="Toshio Fujiwara R."/>
            <person name="Zhan B."/>
            <person name="Aroian R.V."/>
            <person name="Pafco B."/>
            <person name="Schwarz E.M."/>
        </authorList>
    </citation>
    <scope>NUCLEOTIDE SEQUENCE [LARGE SCALE GENOMIC DNA]</scope>
    <source>
        <strain evidence="2 3">Aroian</strain>
        <tissue evidence="2">Whole animal</tissue>
    </source>
</reference>
<evidence type="ECO:0000256" key="1">
    <source>
        <dbReference type="SAM" id="MobiDB-lite"/>
    </source>
</evidence>
<sequence>MTVQSYLDNVSTLFAKRKALNFTTRNGVSLKPAFVNESTKKELEFLDGLQRSIEMEMREAIKQIENEDHQKIHVETSKAFTEFQSSKTFTEPSDLWKNFGTPPDRNSHVLERN</sequence>
<protein>
    <submittedName>
        <fullName evidence="2">Uncharacterized protein</fullName>
    </submittedName>
</protein>
<evidence type="ECO:0000313" key="3">
    <source>
        <dbReference type="Proteomes" id="UP001303046"/>
    </source>
</evidence>
<name>A0ABR1EHA8_NECAM</name>
<comment type="caution">
    <text evidence="2">The sequence shown here is derived from an EMBL/GenBank/DDBJ whole genome shotgun (WGS) entry which is preliminary data.</text>
</comment>
<dbReference type="Proteomes" id="UP001303046">
    <property type="component" value="Unassembled WGS sequence"/>
</dbReference>
<feature type="region of interest" description="Disordered" evidence="1">
    <location>
        <begin position="94"/>
        <end position="113"/>
    </location>
</feature>
<evidence type="ECO:0000313" key="2">
    <source>
        <dbReference type="EMBL" id="KAK6762054.1"/>
    </source>
</evidence>
<dbReference type="EMBL" id="JAVFWL010000006">
    <property type="protein sequence ID" value="KAK6762054.1"/>
    <property type="molecule type" value="Genomic_DNA"/>
</dbReference>
<proteinExistence type="predicted"/>
<gene>
    <name evidence="2" type="primary">Necator_chrX.g23118</name>
    <name evidence="2" type="ORF">RB195_022955</name>
</gene>
<accession>A0ABR1EHA8</accession>
<organism evidence="2 3">
    <name type="scientific">Necator americanus</name>
    <name type="common">Human hookworm</name>
    <dbReference type="NCBI Taxonomy" id="51031"/>
    <lineage>
        <taxon>Eukaryota</taxon>
        <taxon>Metazoa</taxon>
        <taxon>Ecdysozoa</taxon>
        <taxon>Nematoda</taxon>
        <taxon>Chromadorea</taxon>
        <taxon>Rhabditida</taxon>
        <taxon>Rhabditina</taxon>
        <taxon>Rhabditomorpha</taxon>
        <taxon>Strongyloidea</taxon>
        <taxon>Ancylostomatidae</taxon>
        <taxon>Bunostominae</taxon>
        <taxon>Necator</taxon>
    </lineage>
</organism>
<keyword evidence="3" id="KW-1185">Reference proteome</keyword>